<name>A0ABW4JHB8_9BACL</name>
<keyword evidence="2" id="KW-1185">Reference proteome</keyword>
<comment type="caution">
    <text evidence="1">The sequence shown here is derived from an EMBL/GenBank/DDBJ whole genome shotgun (WGS) entry which is preliminary data.</text>
</comment>
<accession>A0ABW4JHB8</accession>
<sequence length="85" mass="9747">MAKSKKKVDEQPKEKNKLDEYEWEEIREVIGDAINFKSPIRLKFASKLQQSMEGVPEAKDNVLYLNVDGNLKKVSLDRLIGVEAL</sequence>
<protein>
    <submittedName>
        <fullName evidence="1">Uncharacterized protein</fullName>
    </submittedName>
</protein>
<evidence type="ECO:0000313" key="1">
    <source>
        <dbReference type="EMBL" id="MFD1675388.1"/>
    </source>
</evidence>
<organism evidence="1 2">
    <name type="scientific">Alicyclobacillus fodiniaquatilis</name>
    <dbReference type="NCBI Taxonomy" id="1661150"/>
    <lineage>
        <taxon>Bacteria</taxon>
        <taxon>Bacillati</taxon>
        <taxon>Bacillota</taxon>
        <taxon>Bacilli</taxon>
        <taxon>Bacillales</taxon>
        <taxon>Alicyclobacillaceae</taxon>
        <taxon>Alicyclobacillus</taxon>
    </lineage>
</organism>
<proteinExistence type="predicted"/>
<dbReference type="RefSeq" id="WP_377943261.1">
    <property type="nucleotide sequence ID" value="NZ_JBHUCX010000028.1"/>
</dbReference>
<dbReference type="EMBL" id="JBHUCX010000028">
    <property type="protein sequence ID" value="MFD1675388.1"/>
    <property type="molecule type" value="Genomic_DNA"/>
</dbReference>
<dbReference type="Proteomes" id="UP001597079">
    <property type="component" value="Unassembled WGS sequence"/>
</dbReference>
<gene>
    <name evidence="1" type="ORF">ACFSB2_11855</name>
</gene>
<evidence type="ECO:0000313" key="2">
    <source>
        <dbReference type="Proteomes" id="UP001597079"/>
    </source>
</evidence>
<reference evidence="2" key="1">
    <citation type="journal article" date="2019" name="Int. J. Syst. Evol. Microbiol.">
        <title>The Global Catalogue of Microorganisms (GCM) 10K type strain sequencing project: providing services to taxonomists for standard genome sequencing and annotation.</title>
        <authorList>
            <consortium name="The Broad Institute Genomics Platform"/>
            <consortium name="The Broad Institute Genome Sequencing Center for Infectious Disease"/>
            <person name="Wu L."/>
            <person name="Ma J."/>
        </authorList>
    </citation>
    <scope>NUCLEOTIDE SEQUENCE [LARGE SCALE GENOMIC DNA]</scope>
    <source>
        <strain evidence="2">CGMCC 1.12286</strain>
    </source>
</reference>